<reference evidence="18 19" key="1">
    <citation type="submission" date="2018-07" db="EMBL/GenBank/DDBJ databases">
        <title>Genomic Encyclopedia of Type Strains, Phase IV (KMG-IV): sequencing the most valuable type-strain genomes for metagenomic binning, comparative biology and taxonomic classification.</title>
        <authorList>
            <person name="Goeker M."/>
        </authorList>
    </citation>
    <scope>NUCLEOTIDE SEQUENCE [LARGE SCALE GENOMIC DNA]</scope>
    <source>
        <strain evidence="18 19">DSM 26407</strain>
    </source>
</reference>
<evidence type="ECO:0000259" key="17">
    <source>
        <dbReference type="PROSITE" id="PS50173"/>
    </source>
</evidence>
<comment type="subunit">
    <text evidence="3 16">Monomer.</text>
</comment>
<keyword evidence="6 16" id="KW-0808">Transferase</keyword>
<comment type="cofactor">
    <cofactor evidence="16">
        <name>Mg(2+)</name>
        <dbReference type="ChEBI" id="CHEBI:18420"/>
    </cofactor>
    <text evidence="16">Binds 2 magnesium ions per subunit.</text>
</comment>
<dbReference type="PANTHER" id="PTHR11076:SF33">
    <property type="entry name" value="DNA POLYMERASE KAPPA"/>
    <property type="match status" value="1"/>
</dbReference>
<evidence type="ECO:0000256" key="10">
    <source>
        <dbReference type="ARBA" id="ARBA00022763"/>
    </source>
</evidence>
<dbReference type="Gene3D" id="3.30.1490.100">
    <property type="entry name" value="DNA polymerase, Y-family, little finger domain"/>
    <property type="match status" value="1"/>
</dbReference>
<dbReference type="GO" id="GO:0003887">
    <property type="term" value="F:DNA-directed DNA polymerase activity"/>
    <property type="evidence" value="ECO:0007669"/>
    <property type="project" value="UniProtKB-UniRule"/>
</dbReference>
<evidence type="ECO:0000256" key="16">
    <source>
        <dbReference type="HAMAP-Rule" id="MF_01113"/>
    </source>
</evidence>
<dbReference type="NCBIfam" id="NF002677">
    <property type="entry name" value="PRK02406.1"/>
    <property type="match status" value="1"/>
</dbReference>
<protein>
    <recommendedName>
        <fullName evidence="16">DNA polymerase IV</fullName>
        <shortName evidence="16">Pol IV</shortName>
        <ecNumber evidence="16">2.7.7.7</ecNumber>
    </recommendedName>
</protein>
<dbReference type="InterPro" id="IPR022880">
    <property type="entry name" value="DNApol_IV"/>
</dbReference>
<dbReference type="Gene3D" id="1.10.150.20">
    <property type="entry name" value="5' to 3' exonuclease, C-terminal subdomain"/>
    <property type="match status" value="1"/>
</dbReference>
<dbReference type="InterPro" id="IPR017961">
    <property type="entry name" value="DNA_pol_Y-fam_little_finger"/>
</dbReference>
<dbReference type="PROSITE" id="PS50173">
    <property type="entry name" value="UMUC"/>
    <property type="match status" value="1"/>
</dbReference>
<feature type="domain" description="UmuC" evidence="17">
    <location>
        <begin position="2"/>
        <end position="183"/>
    </location>
</feature>
<evidence type="ECO:0000256" key="6">
    <source>
        <dbReference type="ARBA" id="ARBA00022679"/>
    </source>
</evidence>
<dbReference type="PANTHER" id="PTHR11076">
    <property type="entry name" value="DNA REPAIR POLYMERASE UMUC / TRANSFERASE FAMILY MEMBER"/>
    <property type="match status" value="1"/>
</dbReference>
<evidence type="ECO:0000256" key="1">
    <source>
        <dbReference type="ARBA" id="ARBA00004496"/>
    </source>
</evidence>
<dbReference type="GO" id="GO:0005829">
    <property type="term" value="C:cytosol"/>
    <property type="evidence" value="ECO:0007669"/>
    <property type="project" value="TreeGrafter"/>
</dbReference>
<keyword evidence="13 16" id="KW-0238">DNA-binding</keyword>
<feature type="binding site" evidence="16">
    <location>
        <position position="6"/>
    </location>
    <ligand>
        <name>Mg(2+)</name>
        <dbReference type="ChEBI" id="CHEBI:18420"/>
    </ligand>
</feature>
<comment type="subcellular location">
    <subcellularLocation>
        <location evidence="1 16">Cytoplasm</location>
    </subcellularLocation>
</comment>
<dbReference type="InterPro" id="IPR050116">
    <property type="entry name" value="DNA_polymerase-Y"/>
</dbReference>
<dbReference type="SUPFAM" id="SSF100879">
    <property type="entry name" value="Lesion bypass DNA polymerase (Y-family), little finger domain"/>
    <property type="match status" value="1"/>
</dbReference>
<gene>
    <name evidence="16" type="primary">dinB</name>
    <name evidence="18" type="ORF">DFQ59_101534</name>
</gene>
<dbReference type="Gene3D" id="3.30.70.270">
    <property type="match status" value="1"/>
</dbReference>
<dbReference type="EMBL" id="QPJY01000001">
    <property type="protein sequence ID" value="RCX33233.1"/>
    <property type="molecule type" value="Genomic_DNA"/>
</dbReference>
<dbReference type="NCBIfam" id="NF002751">
    <property type="entry name" value="PRK02794.1"/>
    <property type="match status" value="1"/>
</dbReference>
<evidence type="ECO:0000313" key="18">
    <source>
        <dbReference type="EMBL" id="RCX33233.1"/>
    </source>
</evidence>
<keyword evidence="10 16" id="KW-0227">DNA damage</keyword>
<evidence type="ECO:0000256" key="12">
    <source>
        <dbReference type="ARBA" id="ARBA00022932"/>
    </source>
</evidence>
<dbReference type="GO" id="GO:0042276">
    <property type="term" value="P:error-prone translesion synthesis"/>
    <property type="evidence" value="ECO:0007669"/>
    <property type="project" value="TreeGrafter"/>
</dbReference>
<dbReference type="FunFam" id="3.40.1170.60:FF:000001">
    <property type="entry name" value="DNA polymerase IV"/>
    <property type="match status" value="1"/>
</dbReference>
<accession>A0A369CHS1</accession>
<dbReference type="Pfam" id="PF11799">
    <property type="entry name" value="IMS_C"/>
    <property type="match status" value="1"/>
</dbReference>
<dbReference type="InterPro" id="IPR024728">
    <property type="entry name" value="PolY_HhH_motif"/>
</dbReference>
<keyword evidence="7 16" id="KW-0548">Nucleotidyltransferase</keyword>
<evidence type="ECO:0000256" key="3">
    <source>
        <dbReference type="ARBA" id="ARBA00011245"/>
    </source>
</evidence>
<evidence type="ECO:0000256" key="9">
    <source>
        <dbReference type="ARBA" id="ARBA00022723"/>
    </source>
</evidence>
<dbReference type="CDD" id="cd03586">
    <property type="entry name" value="PolY_Pol_IV_kappa"/>
    <property type="match status" value="1"/>
</dbReference>
<proteinExistence type="inferred from homology"/>
<organism evidence="18 19">
    <name type="scientific">Thioalbus denitrificans</name>
    <dbReference type="NCBI Taxonomy" id="547122"/>
    <lineage>
        <taxon>Bacteria</taxon>
        <taxon>Pseudomonadati</taxon>
        <taxon>Pseudomonadota</taxon>
        <taxon>Gammaproteobacteria</taxon>
        <taxon>Chromatiales</taxon>
        <taxon>Ectothiorhodospiraceae</taxon>
        <taxon>Thioalbus</taxon>
    </lineage>
</organism>
<feature type="binding site" evidence="16">
    <location>
        <position position="101"/>
    </location>
    <ligand>
        <name>Mg(2+)</name>
        <dbReference type="ChEBI" id="CHEBI:18420"/>
    </ligand>
</feature>
<evidence type="ECO:0000256" key="7">
    <source>
        <dbReference type="ARBA" id="ARBA00022695"/>
    </source>
</evidence>
<dbReference type="FunFam" id="3.30.1490.100:FF:000004">
    <property type="entry name" value="DNA polymerase IV"/>
    <property type="match status" value="1"/>
</dbReference>
<evidence type="ECO:0000256" key="2">
    <source>
        <dbReference type="ARBA" id="ARBA00010945"/>
    </source>
</evidence>
<evidence type="ECO:0000256" key="15">
    <source>
        <dbReference type="ARBA" id="ARBA00049244"/>
    </source>
</evidence>
<keyword evidence="19" id="KW-1185">Reference proteome</keyword>
<evidence type="ECO:0000256" key="13">
    <source>
        <dbReference type="ARBA" id="ARBA00023125"/>
    </source>
</evidence>
<dbReference type="Pfam" id="PF11798">
    <property type="entry name" value="IMS_HHH"/>
    <property type="match status" value="1"/>
</dbReference>
<dbReference type="NCBIfam" id="NF003015">
    <property type="entry name" value="PRK03858.1"/>
    <property type="match status" value="1"/>
</dbReference>
<dbReference type="GO" id="GO:0000287">
    <property type="term" value="F:magnesium ion binding"/>
    <property type="evidence" value="ECO:0007669"/>
    <property type="project" value="UniProtKB-UniRule"/>
</dbReference>
<dbReference type="InterPro" id="IPR036775">
    <property type="entry name" value="DNA_pol_Y-fam_lit_finger_sf"/>
</dbReference>
<evidence type="ECO:0000256" key="14">
    <source>
        <dbReference type="ARBA" id="ARBA00023204"/>
    </source>
</evidence>
<dbReference type="AlphaFoldDB" id="A0A369CHS1"/>
<comment type="catalytic activity">
    <reaction evidence="15 16">
        <text>DNA(n) + a 2'-deoxyribonucleoside 5'-triphosphate = DNA(n+1) + diphosphate</text>
        <dbReference type="Rhea" id="RHEA:22508"/>
        <dbReference type="Rhea" id="RHEA-COMP:17339"/>
        <dbReference type="Rhea" id="RHEA-COMP:17340"/>
        <dbReference type="ChEBI" id="CHEBI:33019"/>
        <dbReference type="ChEBI" id="CHEBI:61560"/>
        <dbReference type="ChEBI" id="CHEBI:173112"/>
        <dbReference type="EC" id="2.7.7.7"/>
    </reaction>
</comment>
<comment type="similarity">
    <text evidence="2 16">Belongs to the DNA polymerase type-Y family.</text>
</comment>
<dbReference type="HAMAP" id="MF_01113">
    <property type="entry name" value="DNApol_IV"/>
    <property type="match status" value="1"/>
</dbReference>
<evidence type="ECO:0000256" key="4">
    <source>
        <dbReference type="ARBA" id="ARBA00022457"/>
    </source>
</evidence>
<keyword evidence="8 16" id="KW-0235">DNA replication</keyword>
<keyword evidence="11 16" id="KW-0460">Magnesium</keyword>
<keyword evidence="9 16" id="KW-0479">Metal-binding</keyword>
<dbReference type="GO" id="GO:0006281">
    <property type="term" value="P:DNA repair"/>
    <property type="evidence" value="ECO:0007669"/>
    <property type="project" value="UniProtKB-UniRule"/>
</dbReference>
<keyword evidence="5 16" id="KW-0963">Cytoplasm</keyword>
<dbReference type="GO" id="GO:0003684">
    <property type="term" value="F:damaged DNA binding"/>
    <property type="evidence" value="ECO:0007669"/>
    <property type="project" value="InterPro"/>
</dbReference>
<dbReference type="Gene3D" id="3.40.1170.60">
    <property type="match status" value="1"/>
</dbReference>
<dbReference type="SUPFAM" id="SSF56672">
    <property type="entry name" value="DNA/RNA polymerases"/>
    <property type="match status" value="1"/>
</dbReference>
<dbReference type="InterPro" id="IPR043502">
    <property type="entry name" value="DNA/RNA_pol_sf"/>
</dbReference>
<dbReference type="NCBIfam" id="NF002882">
    <property type="entry name" value="PRK03348.1"/>
    <property type="match status" value="1"/>
</dbReference>
<keyword evidence="12 16" id="KW-0239">DNA-directed DNA polymerase</keyword>
<keyword evidence="14 16" id="KW-0234">DNA repair</keyword>
<comment type="function">
    <text evidence="16">Poorly processive, error-prone DNA polymerase involved in untargeted mutagenesis. Copies undamaged DNA at stalled replication forks, which arise in vivo from mismatched or misaligned primer ends. These misaligned primers can be extended by PolIV. Exhibits no 3'-5' exonuclease (proofreading) activity. May be involved in translesional synthesis, in conjunction with the beta clamp from PolIII.</text>
</comment>
<dbReference type="InterPro" id="IPR001126">
    <property type="entry name" value="UmuC"/>
</dbReference>
<dbReference type="InterPro" id="IPR043128">
    <property type="entry name" value="Rev_trsase/Diguanyl_cyclase"/>
</dbReference>
<dbReference type="GO" id="GO:0009432">
    <property type="term" value="P:SOS response"/>
    <property type="evidence" value="ECO:0007669"/>
    <property type="project" value="TreeGrafter"/>
</dbReference>
<dbReference type="Pfam" id="PF00817">
    <property type="entry name" value="IMS"/>
    <property type="match status" value="1"/>
</dbReference>
<dbReference type="GO" id="GO:0006261">
    <property type="term" value="P:DNA-templated DNA replication"/>
    <property type="evidence" value="ECO:0007669"/>
    <property type="project" value="UniProtKB-UniRule"/>
</dbReference>
<feature type="site" description="Substrate discrimination" evidence="16">
    <location>
        <position position="11"/>
    </location>
</feature>
<feature type="active site" evidence="16">
    <location>
        <position position="102"/>
    </location>
</feature>
<comment type="caution">
    <text evidence="18">The sequence shown here is derived from an EMBL/GenBank/DDBJ whole genome shotgun (WGS) entry which is preliminary data.</text>
</comment>
<evidence type="ECO:0000313" key="19">
    <source>
        <dbReference type="Proteomes" id="UP000252707"/>
    </source>
</evidence>
<evidence type="ECO:0000256" key="11">
    <source>
        <dbReference type="ARBA" id="ARBA00022842"/>
    </source>
</evidence>
<sequence length="386" mass="42602">MILHIDMDAFYASVEERERPELRGRPVVVGGSPEGRGVVAAANYAARRYGVHSAMPMARAVRLCPDAIRVPPRLALYAEVSGRIHAIFRRYTPQVEPLSLDEAFLDVGASERLFGTASAIGRRIQAEIAAEERLDASVGVAPNKFLAKIASDLRKPAGFVVVEPGTEQAFLDPLPVGRLWGVGKVTGRFFAARGIQTIGELRRLPPAMLQQALGSGGEQLRQLAHGIDPRPVVTDQEAKSISHENTFAEDVADPQLLEAWLLALTEQVAERLRRAGLEARTVQLKVRLHDFTTLTRARTLDRPTDLTRELWRTSRELFRTRLPRPLPPVRLLGMGVSGFEAEAPRQADLFAEPDRRRQGRLDAVADAVRTRFGHAAIHRGPGSTKR</sequence>
<dbReference type="Proteomes" id="UP000252707">
    <property type="component" value="Unassembled WGS sequence"/>
</dbReference>
<dbReference type="EC" id="2.7.7.7" evidence="16"/>
<evidence type="ECO:0000256" key="8">
    <source>
        <dbReference type="ARBA" id="ARBA00022705"/>
    </source>
</evidence>
<keyword evidence="4 16" id="KW-0515">Mutator protein</keyword>
<evidence type="ECO:0000256" key="5">
    <source>
        <dbReference type="ARBA" id="ARBA00022490"/>
    </source>
</evidence>
<name>A0A369CHS1_9GAMM</name>